<sequence length="333" mass="37673">MSSSYLPQLEGLRGVAALGVLLTHTAFQTGTQSAVLARFDYFVAVFFALSAFLLWRDFRPQGYLRRRFWRIVPAYWVCVGLTFALLFDAFRTPPQAILATFFFGQIYLPNGLAGGLTHMWSLCVEVAFYLGLPVLFWAVGKREKKVRVGAIVALMMFGFAWTLMPWPEGGVNFQIFPFSYLPWFGVGLLLAEYEPKRASVWFWVPALVVAWIAGQMWFGPLGLDHPSPLQFFRKILFGALFGLFVMLAAWNSKLLRTEPLQRLGRISYSLFLWHLPVLSIVLPMLGIKPFSGHFVLVSAVTIVMSIAVADLSYRYVESKFSARGRRKVAASRL</sequence>
<dbReference type="GO" id="GO:0016020">
    <property type="term" value="C:membrane"/>
    <property type="evidence" value="ECO:0007669"/>
    <property type="project" value="TreeGrafter"/>
</dbReference>
<proteinExistence type="predicted"/>
<feature type="transmembrane region" description="Helical" evidence="1">
    <location>
        <begin position="67"/>
        <end position="87"/>
    </location>
</feature>
<keyword evidence="4" id="KW-1185">Reference proteome</keyword>
<gene>
    <name evidence="3" type="primary">oatA1</name>
    <name evidence="3" type="ORF">CGERO_01055</name>
</gene>
<dbReference type="InterPro" id="IPR002656">
    <property type="entry name" value="Acyl_transf_3_dom"/>
</dbReference>
<feature type="transmembrane region" description="Helical" evidence="1">
    <location>
        <begin position="119"/>
        <end position="139"/>
    </location>
</feature>
<feature type="domain" description="Acyltransferase 3" evidence="2">
    <location>
        <begin position="8"/>
        <end position="308"/>
    </location>
</feature>
<keyword evidence="1" id="KW-0812">Transmembrane</keyword>
<name>A0A3G6IY22_9CORY</name>
<evidence type="ECO:0000256" key="1">
    <source>
        <dbReference type="SAM" id="Phobius"/>
    </source>
</evidence>
<dbReference type="PANTHER" id="PTHR23028:SF53">
    <property type="entry name" value="ACYL_TRANSF_3 DOMAIN-CONTAINING PROTEIN"/>
    <property type="match status" value="1"/>
</dbReference>
<organism evidence="3 4">
    <name type="scientific">Corynebacterium gerontici</name>
    <dbReference type="NCBI Taxonomy" id="2079234"/>
    <lineage>
        <taxon>Bacteria</taxon>
        <taxon>Bacillati</taxon>
        <taxon>Actinomycetota</taxon>
        <taxon>Actinomycetes</taxon>
        <taxon>Mycobacteriales</taxon>
        <taxon>Corynebacteriaceae</taxon>
        <taxon>Corynebacterium</taxon>
    </lineage>
</organism>
<reference evidence="3 4" key="1">
    <citation type="submission" date="2018-11" db="EMBL/GenBank/DDBJ databases">
        <authorList>
            <person name="Kleinhagauer T."/>
            <person name="Glaeser S.P."/>
            <person name="Spergser J."/>
            <person name="Ruckert C."/>
            <person name="Kaempfer P."/>
            <person name="Busse H.-J."/>
        </authorList>
    </citation>
    <scope>NUCLEOTIDE SEQUENCE [LARGE SCALE GENOMIC DNA]</scope>
    <source>
        <strain evidence="3 4">W8</strain>
    </source>
</reference>
<evidence type="ECO:0000313" key="4">
    <source>
        <dbReference type="Proteomes" id="UP000271587"/>
    </source>
</evidence>
<dbReference type="AlphaFoldDB" id="A0A3G6IY22"/>
<feature type="transmembrane region" description="Helical" evidence="1">
    <location>
        <begin position="146"/>
        <end position="163"/>
    </location>
</feature>
<keyword evidence="1" id="KW-1133">Transmembrane helix</keyword>
<dbReference type="Pfam" id="PF01757">
    <property type="entry name" value="Acyl_transf_3"/>
    <property type="match status" value="1"/>
</dbReference>
<evidence type="ECO:0000259" key="2">
    <source>
        <dbReference type="Pfam" id="PF01757"/>
    </source>
</evidence>
<dbReference type="Proteomes" id="UP000271587">
    <property type="component" value="Chromosome"/>
</dbReference>
<dbReference type="EMBL" id="CP033897">
    <property type="protein sequence ID" value="AZA10546.1"/>
    <property type="molecule type" value="Genomic_DNA"/>
</dbReference>
<keyword evidence="1" id="KW-0472">Membrane</keyword>
<evidence type="ECO:0000313" key="3">
    <source>
        <dbReference type="EMBL" id="AZA10546.1"/>
    </source>
</evidence>
<feature type="transmembrane region" description="Helical" evidence="1">
    <location>
        <begin position="270"/>
        <end position="287"/>
    </location>
</feature>
<dbReference type="PANTHER" id="PTHR23028">
    <property type="entry name" value="ACETYLTRANSFERASE"/>
    <property type="match status" value="1"/>
</dbReference>
<feature type="transmembrane region" description="Helical" evidence="1">
    <location>
        <begin position="231"/>
        <end position="250"/>
    </location>
</feature>
<dbReference type="GO" id="GO:0016747">
    <property type="term" value="F:acyltransferase activity, transferring groups other than amino-acyl groups"/>
    <property type="evidence" value="ECO:0007669"/>
    <property type="project" value="InterPro"/>
</dbReference>
<keyword evidence="3" id="KW-0012">Acyltransferase</keyword>
<accession>A0A3G6IY22</accession>
<feature type="transmembrane region" description="Helical" evidence="1">
    <location>
        <begin position="200"/>
        <end position="219"/>
    </location>
</feature>
<feature type="transmembrane region" description="Helical" evidence="1">
    <location>
        <begin position="293"/>
        <end position="316"/>
    </location>
</feature>
<dbReference type="InterPro" id="IPR050879">
    <property type="entry name" value="Acyltransferase_3"/>
</dbReference>
<dbReference type="RefSeq" id="WP_245998841.1">
    <property type="nucleotide sequence ID" value="NZ_CP033897.1"/>
</dbReference>
<keyword evidence="3" id="KW-0808">Transferase</keyword>
<feature type="transmembrane region" description="Helical" evidence="1">
    <location>
        <begin position="35"/>
        <end position="55"/>
    </location>
</feature>
<protein>
    <submittedName>
        <fullName evidence="3">O-acetyltransferase OatA</fullName>
        <ecNumber evidence="3">2.3.1.-</ecNumber>
    </submittedName>
</protein>
<dbReference type="GO" id="GO:0009103">
    <property type="term" value="P:lipopolysaccharide biosynthetic process"/>
    <property type="evidence" value="ECO:0007669"/>
    <property type="project" value="TreeGrafter"/>
</dbReference>
<dbReference type="KEGG" id="cgk:CGERO_01055"/>
<dbReference type="EC" id="2.3.1.-" evidence="3"/>
<feature type="transmembrane region" description="Helical" evidence="1">
    <location>
        <begin position="175"/>
        <end position="193"/>
    </location>
</feature>